<dbReference type="EMBL" id="JACSQI010000018">
    <property type="protein sequence ID" value="MBD7975346.1"/>
    <property type="molecule type" value="Genomic_DNA"/>
</dbReference>
<evidence type="ECO:0000313" key="1">
    <source>
        <dbReference type="EMBL" id="MBD7975346.1"/>
    </source>
</evidence>
<name>A0ABR8THV0_9ESCH</name>
<keyword evidence="2" id="KW-1185">Reference proteome</keyword>
<protein>
    <submittedName>
        <fullName evidence="1">Uncharacterized protein</fullName>
    </submittedName>
</protein>
<dbReference type="Proteomes" id="UP000605603">
    <property type="component" value="Unassembled WGS sequence"/>
</dbReference>
<proteinExistence type="predicted"/>
<gene>
    <name evidence="1" type="ORF">H9644_20285</name>
</gene>
<comment type="caution">
    <text evidence="1">The sequence shown here is derived from an EMBL/GenBank/DDBJ whole genome shotgun (WGS) entry which is preliminary data.</text>
</comment>
<accession>A0ABR8THV0</accession>
<evidence type="ECO:0000313" key="2">
    <source>
        <dbReference type="Proteomes" id="UP000605603"/>
    </source>
</evidence>
<sequence>MMFLENGENEISLEIGALGWFSRENISDQERSHFNTQSGCKVDLVRIDKQNQVNLASINVTINKDGIPEVNSNDKSTIIRKKIFAEQAIPGHIEPKFYWEKYYPPQMIVYQFTKKINISGIPEWQWIHATPFNGSDEQMQKLRVAYIKMADVINNRDREKLKKISQIALKAWSTTTGDSEDDILLSLYPKDKLEGGIAKIDPIKWDNYEVRVMNNGRMVQLYNKSEPRYSPLTYHYVNKKGNNAINYFAPIFSLINGEFVPVI</sequence>
<reference evidence="1 2" key="1">
    <citation type="submission" date="2020-08" db="EMBL/GenBank/DDBJ databases">
        <title>A Genomic Blueprint of the Chicken Gut Microbiome.</title>
        <authorList>
            <person name="Gilroy R."/>
            <person name="Ravi A."/>
            <person name="Getino M."/>
            <person name="Pursley I."/>
            <person name="Horton D.L."/>
            <person name="Alikhan N.-F."/>
            <person name="Baker D."/>
            <person name="Gharbi K."/>
            <person name="Hall N."/>
            <person name="Watson M."/>
            <person name="Adriaenssens E.M."/>
            <person name="Foster-Nyarko E."/>
            <person name="Jarju S."/>
            <person name="Secka A."/>
            <person name="Antonio M."/>
            <person name="Oren A."/>
            <person name="Chaudhuri R."/>
            <person name="La Ragione R.M."/>
            <person name="Hildebrand F."/>
            <person name="Pallen M.J."/>
        </authorList>
    </citation>
    <scope>NUCLEOTIDE SEQUENCE [LARGE SCALE GENOMIC DNA]</scope>
    <source>
        <strain evidence="1 2">Sa2BVA5</strain>
    </source>
</reference>
<organism evidence="1 2">
    <name type="scientific">Escherichia whittamii</name>
    <dbReference type="NCBI Taxonomy" id="2762229"/>
    <lineage>
        <taxon>Bacteria</taxon>
        <taxon>Pseudomonadati</taxon>
        <taxon>Pseudomonadota</taxon>
        <taxon>Gammaproteobacteria</taxon>
        <taxon>Enterobacterales</taxon>
        <taxon>Enterobacteriaceae</taxon>
        <taxon>Escherichia</taxon>
    </lineage>
</organism>